<keyword evidence="2" id="KW-0378">Hydrolase</keyword>
<dbReference type="OrthoDB" id="5946976at2759"/>
<evidence type="ECO:0000313" key="3">
    <source>
        <dbReference type="EMBL" id="WPB02008.1"/>
    </source>
</evidence>
<reference evidence="3 5" key="2">
    <citation type="submission" date="2023-09" db="EMBL/GenBank/DDBJ databases">
        <title>Complete-Gapless Cercospora beticola genome.</title>
        <authorList>
            <person name="Wyatt N.A."/>
            <person name="Spanner R.E."/>
            <person name="Bolton M.D."/>
        </authorList>
    </citation>
    <scope>NUCLEOTIDE SEQUENCE [LARGE SCALE GENOMIC DNA]</scope>
    <source>
        <strain evidence="3">Cb09-40</strain>
    </source>
</reference>
<dbReference type="InterPro" id="IPR001466">
    <property type="entry name" value="Beta-lactam-related"/>
</dbReference>
<dbReference type="PANTHER" id="PTHR43283:SF7">
    <property type="entry name" value="BETA-LACTAMASE-RELATED DOMAIN-CONTAINING PROTEIN"/>
    <property type="match status" value="1"/>
</dbReference>
<organism evidence="2 4">
    <name type="scientific">Cercospora beticola</name>
    <name type="common">Sugarbeet leaf spot fungus</name>
    <dbReference type="NCBI Taxonomy" id="122368"/>
    <lineage>
        <taxon>Eukaryota</taxon>
        <taxon>Fungi</taxon>
        <taxon>Dikarya</taxon>
        <taxon>Ascomycota</taxon>
        <taxon>Pezizomycotina</taxon>
        <taxon>Dothideomycetes</taxon>
        <taxon>Dothideomycetidae</taxon>
        <taxon>Mycosphaerellales</taxon>
        <taxon>Mycosphaerellaceae</taxon>
        <taxon>Cercospora</taxon>
    </lineage>
</organism>
<dbReference type="EMBL" id="LKMD01000105">
    <property type="protein sequence ID" value="PIA93148.1"/>
    <property type="molecule type" value="Genomic_DNA"/>
</dbReference>
<dbReference type="PANTHER" id="PTHR43283">
    <property type="entry name" value="BETA-LACTAMASE-RELATED"/>
    <property type="match status" value="1"/>
</dbReference>
<dbReference type="Proteomes" id="UP001302367">
    <property type="component" value="Chromosome 4"/>
</dbReference>
<accession>A0A2G5HKU0</accession>
<evidence type="ECO:0000313" key="5">
    <source>
        <dbReference type="Proteomes" id="UP001302367"/>
    </source>
</evidence>
<dbReference type="InterPro" id="IPR012338">
    <property type="entry name" value="Beta-lactam/transpept-like"/>
</dbReference>
<dbReference type="Gene3D" id="3.40.710.10">
    <property type="entry name" value="DD-peptidase/beta-lactamase superfamily"/>
    <property type="match status" value="1"/>
</dbReference>
<reference evidence="2 4" key="1">
    <citation type="submission" date="2015-10" db="EMBL/GenBank/DDBJ databases">
        <title>The cercosporin biosynthetic gene cluster was horizontally transferred to several fungal lineages and shown to be expanded in Cercospora beticola based on microsynteny with recipient genomes.</title>
        <authorList>
            <person name="De Jonge R."/>
            <person name="Ebert M.K."/>
            <person name="Suttle J.C."/>
            <person name="Jurick Ii W.M."/>
            <person name="Secor G.A."/>
            <person name="Thomma B.P."/>
            <person name="Van De Peer Y."/>
            <person name="Bolton M.D."/>
        </authorList>
    </citation>
    <scope>NUCLEOTIDE SEQUENCE [LARGE SCALE GENOMIC DNA]</scope>
    <source>
        <strain evidence="2 4">09-40</strain>
    </source>
</reference>
<evidence type="ECO:0000313" key="2">
    <source>
        <dbReference type="EMBL" id="PIA93148.1"/>
    </source>
</evidence>
<feature type="domain" description="Beta-lactamase-related" evidence="1">
    <location>
        <begin position="74"/>
        <end position="357"/>
    </location>
</feature>
<dbReference type="SUPFAM" id="SSF56601">
    <property type="entry name" value="beta-lactamase/transpeptidase-like"/>
    <property type="match status" value="1"/>
</dbReference>
<dbReference type="Proteomes" id="UP000230605">
    <property type="component" value="Chromosome 4"/>
</dbReference>
<keyword evidence="5" id="KW-1185">Reference proteome</keyword>
<evidence type="ECO:0000313" key="4">
    <source>
        <dbReference type="Proteomes" id="UP000230605"/>
    </source>
</evidence>
<dbReference type="GO" id="GO:0016787">
    <property type="term" value="F:hydrolase activity"/>
    <property type="evidence" value="ECO:0007669"/>
    <property type="project" value="UniProtKB-KW"/>
</dbReference>
<proteinExistence type="predicted"/>
<dbReference type="EMBL" id="CP134187">
    <property type="protein sequence ID" value="WPB02008.1"/>
    <property type="molecule type" value="Genomic_DNA"/>
</dbReference>
<name>A0A2G5HKU0_CERBT</name>
<protein>
    <submittedName>
        <fullName evidence="2">6-aminohexanoate-dimer hydrolase</fullName>
    </submittedName>
</protein>
<evidence type="ECO:0000259" key="1">
    <source>
        <dbReference type="Pfam" id="PF00144"/>
    </source>
</evidence>
<sequence>MSSTKANVHNWLSHPHNQWAFTHIDEILSTAVVQKPQIPSNPQRGSLDLSGFKLDHGGDKIDFKTYLTETSTDGLMIFQHGKVLYEEYFNGNTKESKHILMSLTKSITGLLVGIVQSQGKLSVSDPVTKYVPEVSNTIWKDVTIQQCLDMRVGARYVDGQHEYRAATGWNPKLGGEKYNTLKEFLAGFVPQEIIDDSFEYISANTDLLGWVLERATGKPYPQILQELLWQPMGAESDALLTVDSEGFARAAGGLCATLPDVARLAQLILNDGKNADGAQIVPAEWIEDVLHEGSQDAWQRGRFAKAFNPFYESLAYRSCCYADENSEVIMGWGLFGQHFAVDKRNGIVLVTTASQKDALGFDKIGMTVGAFKEIQRILTSG</sequence>
<dbReference type="InterPro" id="IPR050789">
    <property type="entry name" value="Diverse_Enzym_Activities"/>
</dbReference>
<gene>
    <name evidence="2" type="ORF">CB0940_04743</name>
    <name evidence="3" type="ORF">RHO25_006642</name>
</gene>
<dbReference type="AlphaFoldDB" id="A0A2G5HKU0"/>
<dbReference type="Pfam" id="PF00144">
    <property type="entry name" value="Beta-lactamase"/>
    <property type="match status" value="1"/>
</dbReference>